<keyword evidence="2" id="KW-0560">Oxidoreductase</keyword>
<dbReference type="PANTHER" id="PTHR43353">
    <property type="entry name" value="SUCCINATE-SEMIALDEHYDE DEHYDROGENASE, MITOCHONDRIAL"/>
    <property type="match status" value="1"/>
</dbReference>
<organism evidence="4 5">
    <name type="scientific">Rhizobium viscosum</name>
    <name type="common">Arthrobacter viscosus</name>
    <dbReference type="NCBI Taxonomy" id="1673"/>
    <lineage>
        <taxon>Bacteria</taxon>
        <taxon>Pseudomonadati</taxon>
        <taxon>Pseudomonadota</taxon>
        <taxon>Alphaproteobacteria</taxon>
        <taxon>Hyphomicrobiales</taxon>
        <taxon>Rhizobiaceae</taxon>
        <taxon>Rhizobium/Agrobacterium group</taxon>
        <taxon>Rhizobium</taxon>
    </lineage>
</organism>
<dbReference type="Pfam" id="PF00171">
    <property type="entry name" value="Aldedh"/>
    <property type="match status" value="1"/>
</dbReference>
<reference evidence="4 5" key="1">
    <citation type="submission" date="2020-10" db="EMBL/GenBank/DDBJ databases">
        <title>Sequencing the genomes of 1000 actinobacteria strains.</title>
        <authorList>
            <person name="Klenk H.-P."/>
        </authorList>
    </citation>
    <scope>NUCLEOTIDE SEQUENCE [LARGE SCALE GENOMIC DNA]</scope>
    <source>
        <strain evidence="4 5">DSM 7307</strain>
    </source>
</reference>
<feature type="domain" description="Aldehyde dehydrogenase" evidence="3">
    <location>
        <begin position="2"/>
        <end position="47"/>
    </location>
</feature>
<dbReference type="EMBL" id="JADBEC010000002">
    <property type="protein sequence ID" value="MBE1507048.1"/>
    <property type="molecule type" value="Genomic_DNA"/>
</dbReference>
<dbReference type="InterPro" id="IPR016163">
    <property type="entry name" value="Ald_DH_C"/>
</dbReference>
<dbReference type="InterPro" id="IPR015590">
    <property type="entry name" value="Aldehyde_DH_dom"/>
</dbReference>
<evidence type="ECO:0000256" key="1">
    <source>
        <dbReference type="ARBA" id="ARBA00009986"/>
    </source>
</evidence>
<accession>A0ABR9IV41</accession>
<dbReference type="InterPro" id="IPR050740">
    <property type="entry name" value="Aldehyde_DH_Superfamily"/>
</dbReference>
<comment type="similarity">
    <text evidence="1">Belongs to the aldehyde dehydrogenase family.</text>
</comment>
<name>A0ABR9IV41_RHIVS</name>
<comment type="caution">
    <text evidence="4">The sequence shown here is derived from an EMBL/GenBank/DDBJ whole genome shotgun (WGS) entry which is preliminary data.</text>
</comment>
<gene>
    <name evidence="4" type="ORF">H4W29_004293</name>
</gene>
<keyword evidence="5" id="KW-1185">Reference proteome</keyword>
<evidence type="ECO:0000313" key="5">
    <source>
        <dbReference type="Proteomes" id="UP000620262"/>
    </source>
</evidence>
<sequence>MALEFSIVGIDEGLISTVAALFGDVKQSGIGREVLKYGIEEFLEVKYMAIGSLAN</sequence>
<protein>
    <submittedName>
        <fullName evidence="4">Acyl-CoA reductase-like NAD-dependent aldehyde dehydrogenase</fullName>
    </submittedName>
</protein>
<dbReference type="Proteomes" id="UP000620262">
    <property type="component" value="Unassembled WGS sequence"/>
</dbReference>
<evidence type="ECO:0000313" key="4">
    <source>
        <dbReference type="EMBL" id="MBE1507048.1"/>
    </source>
</evidence>
<evidence type="ECO:0000256" key="2">
    <source>
        <dbReference type="ARBA" id="ARBA00023002"/>
    </source>
</evidence>
<dbReference type="SUPFAM" id="SSF53720">
    <property type="entry name" value="ALDH-like"/>
    <property type="match status" value="1"/>
</dbReference>
<evidence type="ECO:0000259" key="3">
    <source>
        <dbReference type="Pfam" id="PF00171"/>
    </source>
</evidence>
<dbReference type="PANTHER" id="PTHR43353:SF5">
    <property type="entry name" value="SUCCINATE-SEMIALDEHYDE DEHYDROGENASE, MITOCHONDRIAL"/>
    <property type="match status" value="1"/>
</dbReference>
<dbReference type="Gene3D" id="3.40.309.10">
    <property type="entry name" value="Aldehyde Dehydrogenase, Chain A, domain 2"/>
    <property type="match status" value="1"/>
</dbReference>
<dbReference type="InterPro" id="IPR016161">
    <property type="entry name" value="Ald_DH/histidinol_DH"/>
</dbReference>
<proteinExistence type="inferred from homology"/>